<name>A0A7M2XNN6_9NOCA</name>
<dbReference type="Proteomes" id="UP000593818">
    <property type="component" value="Chromosome"/>
</dbReference>
<dbReference type="AlphaFoldDB" id="A0A7M2XNN6"/>
<proteinExistence type="predicted"/>
<evidence type="ECO:0008006" key="3">
    <source>
        <dbReference type="Google" id="ProtNLM"/>
    </source>
</evidence>
<accession>A0A7M2XNN6</accession>
<dbReference type="RefSeq" id="WP_193903115.1">
    <property type="nucleotide sequence ID" value="NZ_CP063450.1"/>
</dbReference>
<evidence type="ECO:0000313" key="1">
    <source>
        <dbReference type="EMBL" id="QOV99496.1"/>
    </source>
</evidence>
<reference evidence="1 2" key="1">
    <citation type="submission" date="2020-10" db="EMBL/GenBank/DDBJ databases">
        <title>Whole genome sequence of oil-degrading bacteria Rhodococcus pyridinivorans strain 5Ap.</title>
        <authorList>
            <person name="Akhremchuk A.E."/>
            <person name="Valentovich L.N."/>
            <person name="Charniauskaya M.I."/>
            <person name="Bukliarevich H.A."/>
            <person name="Titok M.A."/>
        </authorList>
    </citation>
    <scope>NUCLEOTIDE SEQUENCE [LARGE SCALE GENOMIC DNA]</scope>
    <source>
        <strain evidence="1 2">5Ap</strain>
    </source>
</reference>
<sequence length="356" mass="37855">MTSPNDPIDRLAVDLEIFGIPQSPDMPPMTETYLHVRRRQDTGTGRAVLGLPVYKGDKGDTGPAGMRHQGDRTTAELDGLSLVLGENELNFTYRNTDDNSQWVWNGDTFVVYRNAYGAKGDTGPAPEMTGGTLSIDGEIQPAPFAITVDGSPGGPYTVSAALPELPEGPPGPPGPSGSVYDSVDVTGSPLDGDTLVHDSETGKLVWTPLAQSMAVKEYVVPPQNFPTVDKGSADVRHVLCSVTIPAQPYAYRIDVAGGVDVNAKIGHQIDVEVRVGDAVTGEIIGYGRGQDGEGWREVALRSHSEVAIIPGSEVQVIPANQEVTVYASAVKKAGVIFGWGVRRDRANLRLRLMAVA</sequence>
<evidence type="ECO:0000313" key="2">
    <source>
        <dbReference type="Proteomes" id="UP000593818"/>
    </source>
</evidence>
<keyword evidence="2" id="KW-1185">Reference proteome</keyword>
<protein>
    <recommendedName>
        <fullName evidence="3">Minor tail protein</fullName>
    </recommendedName>
</protein>
<dbReference type="EMBL" id="CP063450">
    <property type="protein sequence ID" value="QOV99496.1"/>
    <property type="molecule type" value="Genomic_DNA"/>
</dbReference>
<gene>
    <name evidence="1" type="ORF">INP59_03580</name>
</gene>
<organism evidence="1 2">
    <name type="scientific">Rhodococcus pyridinivorans</name>
    <dbReference type="NCBI Taxonomy" id="103816"/>
    <lineage>
        <taxon>Bacteria</taxon>
        <taxon>Bacillati</taxon>
        <taxon>Actinomycetota</taxon>
        <taxon>Actinomycetes</taxon>
        <taxon>Mycobacteriales</taxon>
        <taxon>Nocardiaceae</taxon>
        <taxon>Rhodococcus</taxon>
    </lineage>
</organism>